<dbReference type="Pfam" id="PF00106">
    <property type="entry name" value="adh_short"/>
    <property type="match status" value="1"/>
</dbReference>
<proteinExistence type="inferred from homology"/>
<dbReference type="RefSeq" id="WP_163090418.1">
    <property type="nucleotide sequence ID" value="NZ_JAAGNA010000853.1"/>
</dbReference>
<feature type="domain" description="Ketoreductase" evidence="4">
    <location>
        <begin position="9"/>
        <end position="178"/>
    </location>
</feature>
<dbReference type="PRINTS" id="PR00081">
    <property type="entry name" value="GDHRDH"/>
</dbReference>
<dbReference type="InterPro" id="IPR036291">
    <property type="entry name" value="NAD(P)-bd_dom_sf"/>
</dbReference>
<dbReference type="PANTHER" id="PTHR43976">
    <property type="entry name" value="SHORT CHAIN DEHYDROGENASE"/>
    <property type="match status" value="1"/>
</dbReference>
<name>A0A9X5CNH0_9ACTN</name>
<protein>
    <submittedName>
        <fullName evidence="5">SDR family NAD(P)-dependent oxidoreductase</fullName>
    </submittedName>
</protein>
<evidence type="ECO:0000256" key="1">
    <source>
        <dbReference type="ARBA" id="ARBA00006484"/>
    </source>
</evidence>
<evidence type="ECO:0000256" key="2">
    <source>
        <dbReference type="ARBA" id="ARBA00023002"/>
    </source>
</evidence>
<evidence type="ECO:0000313" key="6">
    <source>
        <dbReference type="Proteomes" id="UP000471745"/>
    </source>
</evidence>
<keyword evidence="2" id="KW-0560">Oxidoreductase</keyword>
<dbReference type="CDD" id="cd05374">
    <property type="entry name" value="17beta-HSD-like_SDR_c"/>
    <property type="match status" value="1"/>
</dbReference>
<evidence type="ECO:0000256" key="3">
    <source>
        <dbReference type="RuleBase" id="RU000363"/>
    </source>
</evidence>
<dbReference type="GO" id="GO:0016491">
    <property type="term" value="F:oxidoreductase activity"/>
    <property type="evidence" value="ECO:0007669"/>
    <property type="project" value="UniProtKB-KW"/>
</dbReference>
<dbReference type="PRINTS" id="PR00080">
    <property type="entry name" value="SDRFAMILY"/>
</dbReference>
<dbReference type="InterPro" id="IPR002347">
    <property type="entry name" value="SDR_fam"/>
</dbReference>
<dbReference type="EMBL" id="JAAGNA010000853">
    <property type="protein sequence ID" value="NEC51715.1"/>
    <property type="molecule type" value="Genomic_DNA"/>
</dbReference>
<comment type="caution">
    <text evidence="5">The sequence shown here is derived from an EMBL/GenBank/DDBJ whole genome shotgun (WGS) entry which is preliminary data.</text>
</comment>
<dbReference type="AlphaFoldDB" id="A0A9X5CNH0"/>
<gene>
    <name evidence="5" type="ORF">G3I18_24595</name>
</gene>
<dbReference type="InterPro" id="IPR057326">
    <property type="entry name" value="KR_dom"/>
</dbReference>
<dbReference type="Gene3D" id="3.40.50.720">
    <property type="entry name" value="NAD(P)-binding Rossmann-like Domain"/>
    <property type="match status" value="1"/>
</dbReference>
<dbReference type="InterPro" id="IPR051911">
    <property type="entry name" value="SDR_oxidoreductase"/>
</dbReference>
<organism evidence="5 6">
    <name type="scientific">Actinospica acidiphila</name>
    <dbReference type="NCBI Taxonomy" id="304899"/>
    <lineage>
        <taxon>Bacteria</taxon>
        <taxon>Bacillati</taxon>
        <taxon>Actinomycetota</taxon>
        <taxon>Actinomycetes</taxon>
        <taxon>Catenulisporales</taxon>
        <taxon>Actinospicaceae</taxon>
        <taxon>Actinospica</taxon>
    </lineage>
</organism>
<dbReference type="Proteomes" id="UP000471745">
    <property type="component" value="Unassembled WGS sequence"/>
</dbReference>
<comment type="similarity">
    <text evidence="1 3">Belongs to the short-chain dehydrogenases/reductases (SDR) family.</text>
</comment>
<dbReference type="PANTHER" id="PTHR43976:SF16">
    <property type="entry name" value="SHORT-CHAIN DEHYDROGENASE_REDUCTASE FAMILY PROTEIN"/>
    <property type="match status" value="1"/>
</dbReference>
<evidence type="ECO:0000313" key="5">
    <source>
        <dbReference type="EMBL" id="NEC51715.1"/>
    </source>
</evidence>
<evidence type="ECO:0000259" key="4">
    <source>
        <dbReference type="SMART" id="SM00822"/>
    </source>
</evidence>
<dbReference type="PROSITE" id="PS00061">
    <property type="entry name" value="ADH_SHORT"/>
    <property type="match status" value="1"/>
</dbReference>
<keyword evidence="6" id="KW-1185">Reference proteome</keyword>
<dbReference type="InterPro" id="IPR020904">
    <property type="entry name" value="Sc_DH/Rdtase_CS"/>
</dbReference>
<dbReference type="SMART" id="SM00822">
    <property type="entry name" value="PKS_KR"/>
    <property type="match status" value="1"/>
</dbReference>
<accession>A0A9X5CNH0</accession>
<reference evidence="5 6" key="1">
    <citation type="submission" date="2020-01" db="EMBL/GenBank/DDBJ databases">
        <title>Insect and environment-associated Actinomycetes.</title>
        <authorList>
            <person name="Currrie C."/>
            <person name="Chevrette M."/>
            <person name="Carlson C."/>
            <person name="Stubbendieck R."/>
            <person name="Wendt-Pienkowski E."/>
        </authorList>
    </citation>
    <scope>NUCLEOTIDE SEQUENCE [LARGE SCALE GENOMIC DNA]</scope>
    <source>
        <strain evidence="5 6">SID8189</strain>
    </source>
</reference>
<dbReference type="SUPFAM" id="SSF51735">
    <property type="entry name" value="NAD(P)-binding Rossmann-fold domains"/>
    <property type="match status" value="1"/>
</dbReference>
<sequence length="287" mass="30425">MAYPTDRPAIWFVTGTSRGLGLDLVRQLLERGDAVTATTRSGERLLAALGDGVDTSRLLPLTVDLRDEEQVAAAVRKTTERFGGLDAVVNNAGYGYLAAVEETGDRDVRDMLDVQVVGVWNVLRAALPVLRAQRSGHIVNVSSVLGLTAVPGWALYCAGKFALEGLSEALAAEVADFGVDVTIVEPGYFRTDFLTRDFLALPENTTAHYPAIRGMVAQHLELQGKQLGDPVKGAAAVIDRVVTGEGPLRQLLGSDSHAYATAKVRALQDNLDAVAATAPATDHPAAV</sequence>